<dbReference type="GO" id="GO:0006285">
    <property type="term" value="P:base-excision repair, AP site formation"/>
    <property type="evidence" value="ECO:0007669"/>
    <property type="project" value="TreeGrafter"/>
</dbReference>
<reference evidence="6 7" key="1">
    <citation type="journal article" date="2018" name="Microbiome">
        <title>Fine metagenomic profile of the Mediterranean stratified and mixed water columns revealed by assembly and recruitment.</title>
        <authorList>
            <person name="Haro-Moreno J.M."/>
            <person name="Lopez-Perez M."/>
            <person name="De La Torre J.R."/>
            <person name="Picazo A."/>
            <person name="Camacho A."/>
            <person name="Rodriguez-Valera F."/>
        </authorList>
    </citation>
    <scope>NUCLEOTIDE SEQUENCE [LARGE SCALE GENOMIC DNA]</scope>
    <source>
        <strain evidence="6">MED-G83</strain>
    </source>
</reference>
<organism evidence="6 7">
    <name type="scientific">SAR86 cluster bacterium</name>
    <dbReference type="NCBI Taxonomy" id="2030880"/>
    <lineage>
        <taxon>Bacteria</taxon>
        <taxon>Pseudomonadati</taxon>
        <taxon>Pseudomonadota</taxon>
        <taxon>Gammaproteobacteria</taxon>
        <taxon>SAR86 cluster</taxon>
    </lineage>
</organism>
<dbReference type="GO" id="GO:0032131">
    <property type="term" value="F:alkylated DNA binding"/>
    <property type="evidence" value="ECO:0007669"/>
    <property type="project" value="TreeGrafter"/>
</dbReference>
<dbReference type="GO" id="GO:0005737">
    <property type="term" value="C:cytoplasm"/>
    <property type="evidence" value="ECO:0007669"/>
    <property type="project" value="TreeGrafter"/>
</dbReference>
<keyword evidence="4" id="KW-0234">DNA repair</keyword>
<dbReference type="PANTHER" id="PTHR43003">
    <property type="entry name" value="DNA-3-METHYLADENINE GLYCOSYLASE"/>
    <property type="match status" value="1"/>
</dbReference>
<dbReference type="Gene3D" id="1.10.340.30">
    <property type="entry name" value="Hypothetical protein, domain 2"/>
    <property type="match status" value="1"/>
</dbReference>
<dbReference type="CDD" id="cd00056">
    <property type="entry name" value="ENDO3c"/>
    <property type="match status" value="1"/>
</dbReference>
<dbReference type="EMBL" id="QOPD01000001">
    <property type="protein sequence ID" value="RCL39309.1"/>
    <property type="molecule type" value="Genomic_DNA"/>
</dbReference>
<evidence type="ECO:0000313" key="7">
    <source>
        <dbReference type="Proteomes" id="UP000252147"/>
    </source>
</evidence>
<dbReference type="InterPro" id="IPR051912">
    <property type="entry name" value="Alkylbase_DNA_Glycosylase/TA"/>
</dbReference>
<proteinExistence type="predicted"/>
<comment type="caution">
    <text evidence="6">The sequence shown here is derived from an EMBL/GenBank/DDBJ whole genome shotgun (WGS) entry which is preliminary data.</text>
</comment>
<dbReference type="SMART" id="SM00478">
    <property type="entry name" value="ENDO3c"/>
    <property type="match status" value="1"/>
</dbReference>
<feature type="domain" description="HhH-GPD" evidence="5">
    <location>
        <begin position="46"/>
        <end position="197"/>
    </location>
</feature>
<protein>
    <recommendedName>
        <fullName evidence="2">DNA-3-methyladenine glycosylase II</fullName>
        <ecNumber evidence="2">3.2.2.21</ecNumber>
    </recommendedName>
</protein>
<dbReference type="InterPro" id="IPR011257">
    <property type="entry name" value="DNA_glycosylase"/>
</dbReference>
<evidence type="ECO:0000259" key="5">
    <source>
        <dbReference type="SMART" id="SM00478"/>
    </source>
</evidence>
<evidence type="ECO:0000256" key="4">
    <source>
        <dbReference type="ARBA" id="ARBA00023204"/>
    </source>
</evidence>
<evidence type="ECO:0000256" key="3">
    <source>
        <dbReference type="ARBA" id="ARBA00022763"/>
    </source>
</evidence>
<dbReference type="GO" id="GO:0006307">
    <property type="term" value="P:DNA alkylation repair"/>
    <property type="evidence" value="ECO:0007669"/>
    <property type="project" value="TreeGrafter"/>
</dbReference>
<sequence>MNSLDYEEGVKHLLKVEPAFKSIIPKTEISFFLRPEGFEGMASLIIEQQLSVKAANTIKKRVFDLMTKIDSTNYLNLSQDSLKACGLSRQKINYLGIVANAEINGDLNYEIISIMSDTDAQQELCKLKGIGPWTADCYLMACLRRPDIWPVGDIGLQEGVRRLKHLKERPTIEDMTSIASDWRPFRSIAANIIWADYD</sequence>
<dbReference type="GO" id="GO:0008725">
    <property type="term" value="F:DNA-3-methyladenine glycosylase activity"/>
    <property type="evidence" value="ECO:0007669"/>
    <property type="project" value="TreeGrafter"/>
</dbReference>
<comment type="catalytic activity">
    <reaction evidence="1">
        <text>Hydrolysis of alkylated DNA, releasing 3-methyladenine, 3-methylguanine, 7-methylguanine and 7-methyladenine.</text>
        <dbReference type="EC" id="3.2.2.21"/>
    </reaction>
</comment>
<dbReference type="InterPro" id="IPR003265">
    <property type="entry name" value="HhH-GPD_domain"/>
</dbReference>
<dbReference type="AlphaFoldDB" id="A0A368BPQ6"/>
<dbReference type="GO" id="GO:0032993">
    <property type="term" value="C:protein-DNA complex"/>
    <property type="evidence" value="ECO:0007669"/>
    <property type="project" value="TreeGrafter"/>
</dbReference>
<dbReference type="PANTHER" id="PTHR43003:SF5">
    <property type="entry name" value="DNA-3-METHYLADENINE GLYCOSYLASE"/>
    <property type="match status" value="1"/>
</dbReference>
<dbReference type="Pfam" id="PF00730">
    <property type="entry name" value="HhH-GPD"/>
    <property type="match status" value="1"/>
</dbReference>
<name>A0A368BPQ6_9GAMM</name>
<dbReference type="Gene3D" id="1.10.1670.40">
    <property type="match status" value="1"/>
</dbReference>
<evidence type="ECO:0000256" key="2">
    <source>
        <dbReference type="ARBA" id="ARBA00012000"/>
    </source>
</evidence>
<keyword evidence="3" id="KW-0227">DNA damage</keyword>
<dbReference type="SUPFAM" id="SSF48150">
    <property type="entry name" value="DNA-glycosylase"/>
    <property type="match status" value="1"/>
</dbReference>
<evidence type="ECO:0000313" key="6">
    <source>
        <dbReference type="EMBL" id="RCL39309.1"/>
    </source>
</evidence>
<dbReference type="EC" id="3.2.2.21" evidence="2"/>
<gene>
    <name evidence="6" type="ORF">DBW97_00855</name>
</gene>
<evidence type="ECO:0000256" key="1">
    <source>
        <dbReference type="ARBA" id="ARBA00000086"/>
    </source>
</evidence>
<dbReference type="GO" id="GO:0043916">
    <property type="term" value="F:DNA-7-methylguanine glycosylase activity"/>
    <property type="evidence" value="ECO:0007669"/>
    <property type="project" value="TreeGrafter"/>
</dbReference>
<dbReference type="Proteomes" id="UP000252147">
    <property type="component" value="Unassembled WGS sequence"/>
</dbReference>
<accession>A0A368BPQ6</accession>